<dbReference type="Pfam" id="PF03009">
    <property type="entry name" value="GDPD"/>
    <property type="match status" value="1"/>
</dbReference>
<dbReference type="SUPFAM" id="SSF51695">
    <property type="entry name" value="PLC-like phosphodiesterases"/>
    <property type="match status" value="1"/>
</dbReference>
<dbReference type="GO" id="GO:0006629">
    <property type="term" value="P:lipid metabolic process"/>
    <property type="evidence" value="ECO:0007669"/>
    <property type="project" value="InterPro"/>
</dbReference>
<proteinExistence type="predicted"/>
<dbReference type="Gene3D" id="3.20.20.190">
    <property type="entry name" value="Phosphatidylinositol (PI) phosphodiesterase"/>
    <property type="match status" value="1"/>
</dbReference>
<dbReference type="EMBL" id="CP027806">
    <property type="protein sequence ID" value="AXJ01967.1"/>
    <property type="molecule type" value="Genomic_DNA"/>
</dbReference>
<name>A0A345UNB5_9BACT</name>
<dbReference type="InterPro" id="IPR017946">
    <property type="entry name" value="PLC-like_Pdiesterase_TIM-brl"/>
</dbReference>
<evidence type="ECO:0000313" key="3">
    <source>
        <dbReference type="EMBL" id="AXJ01967.1"/>
    </source>
</evidence>
<dbReference type="AlphaFoldDB" id="A0A345UNB5"/>
<dbReference type="PROSITE" id="PS51704">
    <property type="entry name" value="GP_PDE"/>
    <property type="match status" value="1"/>
</dbReference>
<evidence type="ECO:0000259" key="2">
    <source>
        <dbReference type="PROSITE" id="PS51704"/>
    </source>
</evidence>
<dbReference type="PANTHER" id="PTHR46211">
    <property type="entry name" value="GLYCEROPHOSPHORYL DIESTER PHOSPHODIESTERASE"/>
    <property type="match status" value="1"/>
</dbReference>
<dbReference type="Proteomes" id="UP000254808">
    <property type="component" value="Chromosome"/>
</dbReference>
<sequence length="327" mass="36825">MPTVFRSFVFPVIFAVLVAGLAGCESESEAPQDEAQRSDDHTQPHQFRAMANFPEFDLQGHRGARGILPENTIPSLLVALDFPITTLEFDVVVSADSLIVLSHEPWFHHDISSHPDGRPVLPEEALGLNMFEMTYEEISRFDVGLRGNSRFPEQEPMAASKPLMRDAILAVEAHKADSGRDLVFYNIETKSHPSGYNRYTPEPQVFAELLYRELEGLGVLDRVFIQSFDVATLQAMREIDATLPLVLLVENERGLDWNLEQLGFIPEVYSPDFRLIDADLVQRVHAKGMRMVPWTINEKDDMLRMVSLGVDGLITDYPNRATEALGM</sequence>
<keyword evidence="1" id="KW-0732">Signal</keyword>
<evidence type="ECO:0000313" key="4">
    <source>
        <dbReference type="Proteomes" id="UP000254808"/>
    </source>
</evidence>
<accession>A0A345UNB5</accession>
<reference evidence="3 4" key="1">
    <citation type="submission" date="2018-03" db="EMBL/GenBank/DDBJ databases">
        <title>Phenotypic and genomic properties of Cyclonatronum proteinivorum gen. nov., sp. nov., a haloalkaliphilic bacteroidete from soda lakes possessing Na+-translocating rhodopsin.</title>
        <authorList>
            <person name="Toshchakov S.V."/>
            <person name="Korzhenkov A."/>
            <person name="Samarov N.I."/>
            <person name="Kublanov I.V."/>
            <person name="Muntyan M.S."/>
            <person name="Sorokin D.Y."/>
        </authorList>
    </citation>
    <scope>NUCLEOTIDE SEQUENCE [LARGE SCALE GENOMIC DNA]</scope>
    <source>
        <strain evidence="3 4">Omega</strain>
    </source>
</reference>
<dbReference type="InterPro" id="IPR030395">
    <property type="entry name" value="GP_PDE_dom"/>
</dbReference>
<dbReference type="PANTHER" id="PTHR46211:SF14">
    <property type="entry name" value="GLYCEROPHOSPHODIESTER PHOSPHODIESTERASE"/>
    <property type="match status" value="1"/>
</dbReference>
<dbReference type="PROSITE" id="PS51257">
    <property type="entry name" value="PROKAR_LIPOPROTEIN"/>
    <property type="match status" value="1"/>
</dbReference>
<dbReference type="KEGG" id="cprv:CYPRO_2728"/>
<dbReference type="OrthoDB" id="384721at2"/>
<organism evidence="3 4">
    <name type="scientific">Cyclonatronum proteinivorum</name>
    <dbReference type="NCBI Taxonomy" id="1457365"/>
    <lineage>
        <taxon>Bacteria</taxon>
        <taxon>Pseudomonadati</taxon>
        <taxon>Balneolota</taxon>
        <taxon>Balneolia</taxon>
        <taxon>Balneolales</taxon>
        <taxon>Cyclonatronaceae</taxon>
        <taxon>Cyclonatronum</taxon>
    </lineage>
</organism>
<dbReference type="GO" id="GO:0008081">
    <property type="term" value="F:phosphoric diester hydrolase activity"/>
    <property type="evidence" value="ECO:0007669"/>
    <property type="project" value="InterPro"/>
</dbReference>
<feature type="signal peptide" evidence="1">
    <location>
        <begin position="1"/>
        <end position="21"/>
    </location>
</feature>
<gene>
    <name evidence="3" type="ORF">CYPRO_2728</name>
</gene>
<evidence type="ECO:0000256" key="1">
    <source>
        <dbReference type="SAM" id="SignalP"/>
    </source>
</evidence>
<keyword evidence="4" id="KW-1185">Reference proteome</keyword>
<dbReference type="RefSeq" id="WP_114985108.1">
    <property type="nucleotide sequence ID" value="NZ_CP027806.1"/>
</dbReference>
<protein>
    <submittedName>
        <fullName evidence="3">Glycerophosphoryl diester phosphodiesterase</fullName>
    </submittedName>
</protein>
<feature type="domain" description="GP-PDE" evidence="2">
    <location>
        <begin position="56"/>
        <end position="325"/>
    </location>
</feature>
<feature type="chain" id="PRO_5016863917" evidence="1">
    <location>
        <begin position="22"/>
        <end position="327"/>
    </location>
</feature>